<evidence type="ECO:0000313" key="1">
    <source>
        <dbReference type="EMBL" id="GCE96875.1"/>
    </source>
</evidence>
<dbReference type="EMBL" id="BIMW01000290">
    <property type="protein sequence ID" value="GCE96875.1"/>
    <property type="molecule type" value="Genomic_DNA"/>
</dbReference>
<sequence length="43" mass="4847">MTLGSLSYLDFLQTSGHINSYGDGQEYAPYIQIRGWDPLQVVI</sequence>
<dbReference type="Proteomes" id="UP000326169">
    <property type="component" value="Unassembled WGS sequence"/>
</dbReference>
<reference evidence="1 2" key="1">
    <citation type="journal article" date="2019" name="J Genomics">
        <title>The Draft Genome of a Hydrogen-producing Cyanobacterium, Arthrospira platensis NIES-46.</title>
        <authorList>
            <person name="Suzuki S."/>
            <person name="Yamaguchi H."/>
            <person name="Kawachi M."/>
        </authorList>
    </citation>
    <scope>NUCLEOTIDE SEQUENCE [LARGE SCALE GENOMIC DNA]</scope>
    <source>
        <strain evidence="1 2">NIES-46</strain>
    </source>
</reference>
<keyword evidence="2" id="KW-1185">Reference proteome</keyword>
<accession>A0A5M3TEL5</accession>
<proteinExistence type="predicted"/>
<protein>
    <submittedName>
        <fullName evidence="1">Uncharacterized protein</fullName>
    </submittedName>
</protein>
<name>A0A5M3TEL5_LIMPL</name>
<comment type="caution">
    <text evidence="1">The sequence shown here is derived from an EMBL/GenBank/DDBJ whole genome shotgun (WGS) entry which is preliminary data.</text>
</comment>
<gene>
    <name evidence="1" type="ORF">NIES46_49500</name>
</gene>
<organism evidence="1 2">
    <name type="scientific">Limnospira platensis NIES-46</name>
    <dbReference type="NCBI Taxonomy" id="1236695"/>
    <lineage>
        <taxon>Bacteria</taxon>
        <taxon>Bacillati</taxon>
        <taxon>Cyanobacteriota</taxon>
        <taxon>Cyanophyceae</taxon>
        <taxon>Oscillatoriophycideae</taxon>
        <taxon>Oscillatoriales</taxon>
        <taxon>Sirenicapillariaceae</taxon>
        <taxon>Limnospira</taxon>
    </lineage>
</organism>
<evidence type="ECO:0000313" key="2">
    <source>
        <dbReference type="Proteomes" id="UP000326169"/>
    </source>
</evidence>